<feature type="region of interest" description="Disordered" evidence="2">
    <location>
        <begin position="295"/>
        <end position="314"/>
    </location>
</feature>
<feature type="compositionally biased region" description="Polar residues" evidence="2">
    <location>
        <begin position="449"/>
        <end position="460"/>
    </location>
</feature>
<feature type="compositionally biased region" description="Polar residues" evidence="2">
    <location>
        <begin position="7"/>
        <end position="21"/>
    </location>
</feature>
<dbReference type="Proteomes" id="UP000001307">
    <property type="component" value="Unassembled WGS sequence"/>
</dbReference>
<keyword evidence="4" id="KW-1185">Reference proteome</keyword>
<dbReference type="Pfam" id="PF13300">
    <property type="entry name" value="DUF4078"/>
    <property type="match status" value="1"/>
</dbReference>
<dbReference type="OrthoDB" id="333551at2759"/>
<gene>
    <name evidence="3" type="ORF">GSOID_T00003704001</name>
</gene>
<feature type="region of interest" description="Disordered" evidence="2">
    <location>
        <begin position="386"/>
        <end position="460"/>
    </location>
</feature>
<name>E4X813_OIKDI</name>
<feature type="compositionally biased region" description="Basic and acidic residues" evidence="2">
    <location>
        <begin position="196"/>
        <end position="239"/>
    </location>
</feature>
<protein>
    <recommendedName>
        <fullName evidence="5">Coiled-coil domain-containing protein</fullName>
    </recommendedName>
</protein>
<dbReference type="EMBL" id="FN653028">
    <property type="protein sequence ID" value="CBY18836.1"/>
    <property type="molecule type" value="Genomic_DNA"/>
</dbReference>
<feature type="region of interest" description="Disordered" evidence="2">
    <location>
        <begin position="1"/>
        <end position="29"/>
    </location>
</feature>
<dbReference type="PANTHER" id="PTHR15885:SF1">
    <property type="entry name" value="COILED-COIL DOMAIN-CONTAINING PROTEIN 174"/>
    <property type="match status" value="1"/>
</dbReference>
<sequence length="460" mass="53418">MADSEVENTAPQDSISVGDNQSTFTGSTVTGFTSTAARRKIINVETSTLFQLRSEVAQKAGEVTEIKNKLGVFNAPVVSRKLLPEELKAKKRARKEEKRNAGIDARNERDMEQRLKDRQTADKVRRKLEAKSRLYDAVHNGEELDDYMRENCLVDFDGKEIDRSRKRRGDPRDIDRGRPRERHYSHQSETMSHTSDLIEHTDALGRTKYISREQLREERENDREITDMRRNEYDERSSRYSDGSRSPSPESKQARFQNIDDGDVRGLGVGYYNFSADESMRRQQMSILDTLRASTEDSRHNKQVKETEKAEKKRKMLERKRAQLAKKFKVAAESIAIPETNVVVDLPAPKPMNMTEMNIDRNIAKAKKAERDWDKEKDMDEIYGKDEGHRRPVATETDYYQRMRDERKDEFAPTYDEQPARNSYNNSYIPQQQHQTYSNQYGGNGYGEGSSQQHTNQWGY</sequence>
<accession>E4X813</accession>
<dbReference type="GO" id="GO:0005634">
    <property type="term" value="C:nucleus"/>
    <property type="evidence" value="ECO:0007669"/>
    <property type="project" value="TreeGrafter"/>
</dbReference>
<feature type="compositionally biased region" description="Basic and acidic residues" evidence="2">
    <location>
        <begin position="399"/>
        <end position="411"/>
    </location>
</feature>
<proteinExistence type="predicted"/>
<feature type="compositionally biased region" description="Polar residues" evidence="2">
    <location>
        <begin position="420"/>
        <end position="441"/>
    </location>
</feature>
<feature type="compositionally biased region" description="Basic and acidic residues" evidence="2">
    <location>
        <begin position="170"/>
        <end position="186"/>
    </location>
</feature>
<evidence type="ECO:0000256" key="2">
    <source>
        <dbReference type="SAM" id="MobiDB-lite"/>
    </source>
</evidence>
<dbReference type="PANTHER" id="PTHR15885">
    <property type="entry name" value="COILED-COIL DOMAIN-CONTAINING PROTEIN 174"/>
    <property type="match status" value="1"/>
</dbReference>
<organism evidence="3">
    <name type="scientific">Oikopleura dioica</name>
    <name type="common">Tunicate</name>
    <dbReference type="NCBI Taxonomy" id="34765"/>
    <lineage>
        <taxon>Eukaryota</taxon>
        <taxon>Metazoa</taxon>
        <taxon>Chordata</taxon>
        <taxon>Tunicata</taxon>
        <taxon>Appendicularia</taxon>
        <taxon>Copelata</taxon>
        <taxon>Oikopleuridae</taxon>
        <taxon>Oikopleura</taxon>
    </lineage>
</organism>
<feature type="region of interest" description="Disordered" evidence="2">
    <location>
        <begin position="89"/>
        <end position="122"/>
    </location>
</feature>
<evidence type="ECO:0000313" key="3">
    <source>
        <dbReference type="EMBL" id="CBY18836.1"/>
    </source>
</evidence>
<keyword evidence="1" id="KW-0175">Coiled coil</keyword>
<dbReference type="InParanoid" id="E4X813"/>
<feature type="compositionally biased region" description="Basic and acidic residues" evidence="2">
    <location>
        <begin position="295"/>
        <end position="311"/>
    </location>
</feature>
<evidence type="ECO:0000256" key="1">
    <source>
        <dbReference type="ARBA" id="ARBA00023054"/>
    </source>
</evidence>
<feature type="region of interest" description="Disordered" evidence="2">
    <location>
        <begin position="163"/>
        <end position="262"/>
    </location>
</feature>
<reference evidence="3" key="1">
    <citation type="journal article" date="2010" name="Science">
        <title>Plasticity of animal genome architecture unmasked by rapid evolution of a pelagic tunicate.</title>
        <authorList>
            <person name="Denoeud F."/>
            <person name="Henriet S."/>
            <person name="Mungpakdee S."/>
            <person name="Aury J.M."/>
            <person name="Da Silva C."/>
            <person name="Brinkmann H."/>
            <person name="Mikhaleva J."/>
            <person name="Olsen L.C."/>
            <person name="Jubin C."/>
            <person name="Canestro C."/>
            <person name="Bouquet J.M."/>
            <person name="Danks G."/>
            <person name="Poulain J."/>
            <person name="Campsteijn C."/>
            <person name="Adamski M."/>
            <person name="Cross I."/>
            <person name="Yadetie F."/>
            <person name="Muffato M."/>
            <person name="Louis A."/>
            <person name="Butcher S."/>
            <person name="Tsagkogeorga G."/>
            <person name="Konrad A."/>
            <person name="Singh S."/>
            <person name="Jensen M.F."/>
            <person name="Cong E.H."/>
            <person name="Eikeseth-Otteraa H."/>
            <person name="Noel B."/>
            <person name="Anthouard V."/>
            <person name="Porcel B.M."/>
            <person name="Kachouri-Lafond R."/>
            <person name="Nishino A."/>
            <person name="Ugolini M."/>
            <person name="Chourrout P."/>
            <person name="Nishida H."/>
            <person name="Aasland R."/>
            <person name="Huzurbazar S."/>
            <person name="Westhof E."/>
            <person name="Delsuc F."/>
            <person name="Lehrach H."/>
            <person name="Reinhardt R."/>
            <person name="Weissenbach J."/>
            <person name="Roy S.W."/>
            <person name="Artiguenave F."/>
            <person name="Postlethwait J.H."/>
            <person name="Manak J.R."/>
            <person name="Thompson E.M."/>
            <person name="Jaillon O."/>
            <person name="Du Pasquier L."/>
            <person name="Boudinot P."/>
            <person name="Liberles D.A."/>
            <person name="Volff J.N."/>
            <person name="Philippe H."/>
            <person name="Lenhard B."/>
            <person name="Roest Crollius H."/>
            <person name="Wincker P."/>
            <person name="Chourrout D."/>
        </authorList>
    </citation>
    <scope>NUCLEOTIDE SEQUENCE [LARGE SCALE GENOMIC DNA]</scope>
</reference>
<dbReference type="AlphaFoldDB" id="E4X813"/>
<evidence type="ECO:0000313" key="4">
    <source>
        <dbReference type="Proteomes" id="UP000001307"/>
    </source>
</evidence>
<dbReference type="InterPro" id="IPR025066">
    <property type="entry name" value="CCDC174-like"/>
</dbReference>
<evidence type="ECO:0008006" key="5">
    <source>
        <dbReference type="Google" id="ProtNLM"/>
    </source>
</evidence>